<dbReference type="AlphaFoldDB" id="A0A0N5CTG6"/>
<accession>A0A0N5CTG6</accession>
<reference evidence="1 2" key="2">
    <citation type="submission" date="2018-11" db="EMBL/GenBank/DDBJ databases">
        <authorList>
            <consortium name="Pathogen Informatics"/>
        </authorList>
    </citation>
    <scope>NUCLEOTIDE SEQUENCE [LARGE SCALE GENOMIC DNA]</scope>
</reference>
<dbReference type="WBParaSite" id="TCLT_0000352601-mRNA-1">
    <property type="protein sequence ID" value="TCLT_0000352601-mRNA-1"/>
    <property type="gene ID" value="TCLT_0000352601"/>
</dbReference>
<protein>
    <submittedName>
        <fullName evidence="1 3">Uncharacterized protein</fullName>
    </submittedName>
</protein>
<dbReference type="EMBL" id="UYYF01001665">
    <property type="protein sequence ID" value="VDN00039.1"/>
    <property type="molecule type" value="Genomic_DNA"/>
</dbReference>
<organism evidence="3">
    <name type="scientific">Thelazia callipaeda</name>
    <name type="common">Oriental eyeworm</name>
    <name type="synonym">Parasitic nematode</name>
    <dbReference type="NCBI Taxonomy" id="103827"/>
    <lineage>
        <taxon>Eukaryota</taxon>
        <taxon>Metazoa</taxon>
        <taxon>Ecdysozoa</taxon>
        <taxon>Nematoda</taxon>
        <taxon>Chromadorea</taxon>
        <taxon>Rhabditida</taxon>
        <taxon>Spirurina</taxon>
        <taxon>Spiruromorpha</taxon>
        <taxon>Thelazioidea</taxon>
        <taxon>Thelaziidae</taxon>
        <taxon>Thelazia</taxon>
    </lineage>
</organism>
<evidence type="ECO:0000313" key="1">
    <source>
        <dbReference type="EMBL" id="VDN00039.1"/>
    </source>
</evidence>
<name>A0A0N5CTG6_THECL</name>
<dbReference type="Proteomes" id="UP000276776">
    <property type="component" value="Unassembled WGS sequence"/>
</dbReference>
<evidence type="ECO:0000313" key="3">
    <source>
        <dbReference type="WBParaSite" id="TCLT_0000352601-mRNA-1"/>
    </source>
</evidence>
<reference evidence="3" key="1">
    <citation type="submission" date="2017-02" db="UniProtKB">
        <authorList>
            <consortium name="WormBaseParasite"/>
        </authorList>
    </citation>
    <scope>IDENTIFICATION</scope>
</reference>
<gene>
    <name evidence="1" type="ORF">TCLT_LOCUS3517</name>
</gene>
<evidence type="ECO:0000313" key="2">
    <source>
        <dbReference type="Proteomes" id="UP000276776"/>
    </source>
</evidence>
<dbReference type="OrthoDB" id="10427144at2759"/>
<keyword evidence="2" id="KW-1185">Reference proteome</keyword>
<proteinExistence type="predicted"/>
<sequence>MNVLQPLSEDYRNFGTLTVSRDNECVQSLRQHWVSPKGAFHQSFDDRNQSNDNQELSNSCVDLSDSVNFDLSSLLN</sequence>